<evidence type="ECO:0000313" key="2">
    <source>
        <dbReference type="Proteomes" id="UP000221860"/>
    </source>
</evidence>
<sequence length="261" mass="27624">MAGAAALIAASFVSDDMADVTQVDNEFSQLAEPPTADIGGNADSHTEPVEDIGEEAVPAIDQPTTEMLTNEVEEETLPPVPGREPTVLRGDDILARQVESEAEAILGTEAAGSNVGLAILEEAVSSETFDYDALLEEIGNSSLEENRKEELMTALGQTGGEREAVAELLEQRRSLDFDSGLWDRDGDGLITKVEFDLAWVEATEYTTSYDGDLSGGLDAPEELTGDFSAFDLNSDGVLAGPEIAHLAAMLEGEPAESTEAD</sequence>
<dbReference type="EMBL" id="NQWH01000006">
    <property type="protein sequence ID" value="PHP28657.1"/>
    <property type="molecule type" value="Genomic_DNA"/>
</dbReference>
<evidence type="ECO:0000313" key="1">
    <source>
        <dbReference type="EMBL" id="PHP28657.1"/>
    </source>
</evidence>
<dbReference type="InterPro" id="IPR011992">
    <property type="entry name" value="EF-hand-dom_pair"/>
</dbReference>
<dbReference type="SUPFAM" id="SSF47473">
    <property type="entry name" value="EF-hand"/>
    <property type="match status" value="1"/>
</dbReference>
<dbReference type="AlphaFoldDB" id="A0A2G1MIY3"/>
<dbReference type="Proteomes" id="UP000221860">
    <property type="component" value="Unassembled WGS sequence"/>
</dbReference>
<gene>
    <name evidence="1" type="ORF">CJ301_05505</name>
</gene>
<keyword evidence="2" id="KW-1185">Reference proteome</keyword>
<organism evidence="1 2">
    <name type="scientific">Limimaricola cinnabarinus</name>
    <dbReference type="NCBI Taxonomy" id="1125964"/>
    <lineage>
        <taxon>Bacteria</taxon>
        <taxon>Pseudomonadati</taxon>
        <taxon>Pseudomonadota</taxon>
        <taxon>Alphaproteobacteria</taxon>
        <taxon>Rhodobacterales</taxon>
        <taxon>Paracoccaceae</taxon>
        <taxon>Limimaricola</taxon>
    </lineage>
</organism>
<name>A0A2G1MIY3_9RHOB</name>
<evidence type="ECO:0008006" key="3">
    <source>
        <dbReference type="Google" id="ProtNLM"/>
    </source>
</evidence>
<dbReference type="OrthoDB" id="6706523at2"/>
<protein>
    <recommendedName>
        <fullName evidence="3">EF-hand domain-containing protein</fullName>
    </recommendedName>
</protein>
<dbReference type="InterPro" id="IPR018247">
    <property type="entry name" value="EF_Hand_1_Ca_BS"/>
</dbReference>
<accession>A0A2G1MIY3</accession>
<dbReference type="PROSITE" id="PS00018">
    <property type="entry name" value="EF_HAND_1"/>
    <property type="match status" value="2"/>
</dbReference>
<comment type="caution">
    <text evidence="1">The sequence shown here is derived from an EMBL/GenBank/DDBJ whole genome shotgun (WGS) entry which is preliminary data.</text>
</comment>
<reference evidence="1 2" key="1">
    <citation type="submission" date="2017-08" db="EMBL/GenBank/DDBJ databases">
        <title>Draft Genome Sequence of Loktanella cinnabarina Strain XM1, Isolated from Coastal Surface Water.</title>
        <authorList>
            <person name="Ma R."/>
            <person name="Wang J."/>
            <person name="Wang Q."/>
            <person name="Ma Z."/>
            <person name="Li J."/>
            <person name="Chen L."/>
        </authorList>
    </citation>
    <scope>NUCLEOTIDE SEQUENCE [LARGE SCALE GENOMIC DNA]</scope>
    <source>
        <strain evidence="1 2">XM1</strain>
    </source>
</reference>
<proteinExistence type="predicted"/>